<dbReference type="OrthoDB" id="6407830at2759"/>
<dbReference type="SMART" id="SM00241">
    <property type="entry name" value="ZP"/>
    <property type="match status" value="1"/>
</dbReference>
<dbReference type="Proteomes" id="UP000192247">
    <property type="component" value="Unassembled WGS sequence"/>
</dbReference>
<proteinExistence type="predicted"/>
<sequence length="384" mass="42703">MRLLATTAAATTLFLLGCSLAKARIEPLVECSEDSIKVALDTSAIAFRVGDVYLENLKGFPMCQPTIKDNLVRFDINLKDEFRCGASRMTNQLTGRRTYFQRVILEHEDDSKENEVVLIQCQTGDQRNRTKRQTLPSWPDIVEPNDINITEYIEARAPIPNLDLGIKQNGRMLDTTHNVQPGTPLEMVVYLDPVSKSTYGILASFLKVSDSAEKQEEIIVMNGCSIDPYIFSNFVTPDNGDSLSATFKAFKFPDSNYVMFSGTVSICINQCKGVPCGNGQFGYGRRRRRRRRRETVPERDPNAIYSVDMTTMLKVRFSDDLVTLQKGAVSADFSNANLPAHVMNHIEGVDVSAEGYSAQSSADVRPACAWLAYIVAVVLGSIVR</sequence>
<protein>
    <recommendedName>
        <fullName evidence="3">ZP domain-containing protein</fullName>
    </recommendedName>
</protein>
<dbReference type="FunCoup" id="A0A1V9XB90">
    <property type="interactions" value="8"/>
</dbReference>
<accession>A0A1V9XB90</accession>
<evidence type="ECO:0000259" key="3">
    <source>
        <dbReference type="PROSITE" id="PS51034"/>
    </source>
</evidence>
<feature type="domain" description="ZP" evidence="3">
    <location>
        <begin position="30"/>
        <end position="283"/>
    </location>
</feature>
<dbReference type="PANTHER" id="PTHR22907">
    <property type="entry name" value="GH04558P"/>
    <property type="match status" value="1"/>
</dbReference>
<reference evidence="4 5" key="1">
    <citation type="journal article" date="2017" name="Gigascience">
        <title>Draft genome of the honey bee ectoparasitic mite, Tropilaelaps mercedesae, is shaped by the parasitic life history.</title>
        <authorList>
            <person name="Dong X."/>
            <person name="Armstrong S.D."/>
            <person name="Xia D."/>
            <person name="Makepeace B.L."/>
            <person name="Darby A.C."/>
            <person name="Kadowaki T."/>
        </authorList>
    </citation>
    <scope>NUCLEOTIDE SEQUENCE [LARGE SCALE GENOMIC DNA]</scope>
    <source>
        <strain evidence="4">Wuxi-XJTLU</strain>
    </source>
</reference>
<feature type="chain" id="PRO_5013184374" description="ZP domain-containing protein" evidence="2">
    <location>
        <begin position="24"/>
        <end position="384"/>
    </location>
</feature>
<evidence type="ECO:0000313" key="5">
    <source>
        <dbReference type="Proteomes" id="UP000192247"/>
    </source>
</evidence>
<dbReference type="STRING" id="418985.A0A1V9XB90"/>
<gene>
    <name evidence="4" type="ORF">BIW11_01623</name>
</gene>
<dbReference type="InterPro" id="IPR057371">
    <property type="entry name" value="VERL_C"/>
</dbReference>
<dbReference type="EMBL" id="MNPL01016072">
    <property type="protein sequence ID" value="OQR70797.1"/>
    <property type="molecule type" value="Genomic_DNA"/>
</dbReference>
<evidence type="ECO:0000256" key="2">
    <source>
        <dbReference type="SAM" id="SignalP"/>
    </source>
</evidence>
<dbReference type="PROSITE" id="PS51034">
    <property type="entry name" value="ZP_2"/>
    <property type="match status" value="1"/>
</dbReference>
<feature type="signal peptide" evidence="2">
    <location>
        <begin position="1"/>
        <end position="23"/>
    </location>
</feature>
<comment type="caution">
    <text evidence="4">The sequence shown here is derived from an EMBL/GenBank/DDBJ whole genome shotgun (WGS) entry which is preliminary data.</text>
</comment>
<dbReference type="PANTHER" id="PTHR22907:SF46">
    <property type="entry name" value="ZP DOMAIN-CONTAINING PROTEIN"/>
    <property type="match status" value="1"/>
</dbReference>
<dbReference type="InParanoid" id="A0A1V9XB90"/>
<keyword evidence="5" id="KW-1185">Reference proteome</keyword>
<name>A0A1V9XB90_9ACAR</name>
<dbReference type="AlphaFoldDB" id="A0A1V9XB90"/>
<keyword evidence="1 2" id="KW-0732">Signal</keyword>
<dbReference type="InterPro" id="IPR051962">
    <property type="entry name" value="Cuticlin"/>
</dbReference>
<dbReference type="Pfam" id="PF25272">
    <property type="entry name" value="VERL_C"/>
    <property type="match status" value="1"/>
</dbReference>
<evidence type="ECO:0000313" key="4">
    <source>
        <dbReference type="EMBL" id="OQR70797.1"/>
    </source>
</evidence>
<dbReference type="PROSITE" id="PS51257">
    <property type="entry name" value="PROKAR_LIPOPROTEIN"/>
    <property type="match status" value="1"/>
</dbReference>
<evidence type="ECO:0000256" key="1">
    <source>
        <dbReference type="ARBA" id="ARBA00022729"/>
    </source>
</evidence>
<organism evidence="4 5">
    <name type="scientific">Tropilaelaps mercedesae</name>
    <dbReference type="NCBI Taxonomy" id="418985"/>
    <lineage>
        <taxon>Eukaryota</taxon>
        <taxon>Metazoa</taxon>
        <taxon>Ecdysozoa</taxon>
        <taxon>Arthropoda</taxon>
        <taxon>Chelicerata</taxon>
        <taxon>Arachnida</taxon>
        <taxon>Acari</taxon>
        <taxon>Parasitiformes</taxon>
        <taxon>Mesostigmata</taxon>
        <taxon>Gamasina</taxon>
        <taxon>Dermanyssoidea</taxon>
        <taxon>Laelapidae</taxon>
        <taxon>Tropilaelaps</taxon>
    </lineage>
</organism>
<dbReference type="InterPro" id="IPR001507">
    <property type="entry name" value="ZP_dom"/>
</dbReference>